<dbReference type="AlphaFoldDB" id="A0A918UEA6"/>
<keyword evidence="2" id="KW-1185">Reference proteome</keyword>
<sequence length="266" mass="30674">MDKRAEAATAALDIMREWDWQHWYDDACDYNAPKSLSLIVNRLALEGIVRPAEAVLTLLCRGELTAWGDYQWRKYQHGDFYHLEGTQEILKPLRWQALADSIAEEFRSLAGNEWPSHTVDLERLGIKACARYEWEFGDNRFSIAVCPPDTDTWSSNYLEEWYSAWNIDVRLSNPKPILSENLPEPETVQFTPNTNKGGRPPAADWELAALEMAGRYYRGDFKPHTIADVGRELASWLASQDLHPSDSVVRTHAKRIFDAFRAWEKE</sequence>
<dbReference type="EMBL" id="BMZA01000002">
    <property type="protein sequence ID" value="GGY95204.1"/>
    <property type="molecule type" value="Genomic_DNA"/>
</dbReference>
<evidence type="ECO:0000313" key="2">
    <source>
        <dbReference type="Proteomes" id="UP000648075"/>
    </source>
</evidence>
<gene>
    <name evidence="1" type="ORF">GCM10011614_07380</name>
</gene>
<reference evidence="1" key="2">
    <citation type="submission" date="2020-09" db="EMBL/GenBank/DDBJ databases">
        <authorList>
            <person name="Sun Q."/>
            <person name="Kim S."/>
        </authorList>
    </citation>
    <scope>NUCLEOTIDE SEQUENCE</scope>
    <source>
        <strain evidence="1">KCTC 32255</strain>
    </source>
</reference>
<accession>A0A918UEA6</accession>
<dbReference type="RefSeq" id="WP_189619784.1">
    <property type="nucleotide sequence ID" value="NZ_BMZA01000002.1"/>
</dbReference>
<dbReference type="Proteomes" id="UP000648075">
    <property type="component" value="Unassembled WGS sequence"/>
</dbReference>
<organism evidence="1 2">
    <name type="scientific">Novosphingobium colocasiae</name>
    <dbReference type="NCBI Taxonomy" id="1256513"/>
    <lineage>
        <taxon>Bacteria</taxon>
        <taxon>Pseudomonadati</taxon>
        <taxon>Pseudomonadota</taxon>
        <taxon>Alphaproteobacteria</taxon>
        <taxon>Sphingomonadales</taxon>
        <taxon>Sphingomonadaceae</taxon>
        <taxon>Novosphingobium</taxon>
    </lineage>
</organism>
<protein>
    <submittedName>
        <fullName evidence="1">Uncharacterized protein</fullName>
    </submittedName>
</protein>
<evidence type="ECO:0000313" key="1">
    <source>
        <dbReference type="EMBL" id="GGY95204.1"/>
    </source>
</evidence>
<reference evidence="1" key="1">
    <citation type="journal article" date="2014" name="Int. J. Syst. Evol. Microbiol.">
        <title>Complete genome sequence of Corynebacterium casei LMG S-19264T (=DSM 44701T), isolated from a smear-ripened cheese.</title>
        <authorList>
            <consortium name="US DOE Joint Genome Institute (JGI-PGF)"/>
            <person name="Walter F."/>
            <person name="Albersmeier A."/>
            <person name="Kalinowski J."/>
            <person name="Ruckert C."/>
        </authorList>
    </citation>
    <scope>NUCLEOTIDE SEQUENCE</scope>
    <source>
        <strain evidence="1">KCTC 32255</strain>
    </source>
</reference>
<name>A0A918UEA6_9SPHN</name>
<proteinExistence type="predicted"/>
<comment type="caution">
    <text evidence="1">The sequence shown here is derived from an EMBL/GenBank/DDBJ whole genome shotgun (WGS) entry which is preliminary data.</text>
</comment>